<dbReference type="AlphaFoldDB" id="A0A7W7LNN0"/>
<dbReference type="EMBL" id="JACHJH010000003">
    <property type="protein sequence ID" value="MBB4893560.1"/>
    <property type="molecule type" value="Genomic_DNA"/>
</dbReference>
<evidence type="ECO:0000313" key="3">
    <source>
        <dbReference type="Proteomes" id="UP000556084"/>
    </source>
</evidence>
<accession>A0A7W7LNN0</accession>
<feature type="region of interest" description="Disordered" evidence="1">
    <location>
        <begin position="42"/>
        <end position="89"/>
    </location>
</feature>
<feature type="region of interest" description="Disordered" evidence="1">
    <location>
        <begin position="1"/>
        <end position="22"/>
    </location>
</feature>
<sequence>MWLRKTRLVPGSAPGGYEWNHPEDAVEVPDDLGLDLVEIPGAGFEEVPAPAAGGEDRPPAADAGGVTEAPTRRRSPRKSGLSGTSEIAE</sequence>
<reference evidence="2 3" key="1">
    <citation type="submission" date="2020-08" db="EMBL/GenBank/DDBJ databases">
        <title>Genomic Encyclopedia of Type Strains, Phase III (KMG-III): the genomes of soil and plant-associated and newly described type strains.</title>
        <authorList>
            <person name="Whitman W."/>
        </authorList>
    </citation>
    <scope>NUCLEOTIDE SEQUENCE [LARGE SCALE GENOMIC DNA]</scope>
    <source>
        <strain evidence="2 3">CECT 3266</strain>
    </source>
</reference>
<evidence type="ECO:0000256" key="1">
    <source>
        <dbReference type="SAM" id="MobiDB-lite"/>
    </source>
</evidence>
<dbReference type="Proteomes" id="UP000556084">
    <property type="component" value="Unassembled WGS sequence"/>
</dbReference>
<evidence type="ECO:0000313" key="2">
    <source>
        <dbReference type="EMBL" id="MBB4893560.1"/>
    </source>
</evidence>
<keyword evidence="3" id="KW-1185">Reference proteome</keyword>
<comment type="caution">
    <text evidence="2">The sequence shown here is derived from an EMBL/GenBank/DDBJ whole genome shotgun (WGS) entry which is preliminary data.</text>
</comment>
<organism evidence="2 3">
    <name type="scientific">Streptomyces olivoverticillatus</name>
    <dbReference type="NCBI Taxonomy" id="66427"/>
    <lineage>
        <taxon>Bacteria</taxon>
        <taxon>Bacillati</taxon>
        <taxon>Actinomycetota</taxon>
        <taxon>Actinomycetes</taxon>
        <taxon>Kitasatosporales</taxon>
        <taxon>Streptomycetaceae</taxon>
        <taxon>Streptomyces</taxon>
    </lineage>
</organism>
<gene>
    <name evidence="2" type="ORF">FHS39_002591</name>
</gene>
<name>A0A7W7LNN0_9ACTN</name>
<proteinExistence type="predicted"/>
<protein>
    <submittedName>
        <fullName evidence="2">Uncharacterized protein</fullName>
    </submittedName>
</protein>